<accession>A0A840CK86</accession>
<keyword evidence="2 3" id="KW-0449">Lipoprotein</keyword>
<gene>
    <name evidence="3" type="ORF">GGR21_001671</name>
</gene>
<name>A0A840CK86_9BACT</name>
<dbReference type="Proteomes" id="UP000555103">
    <property type="component" value="Unassembled WGS sequence"/>
</dbReference>
<keyword evidence="2" id="KW-0812">Transmembrane</keyword>
<dbReference type="NCBIfam" id="TIGR01845">
    <property type="entry name" value="outer_NodT"/>
    <property type="match status" value="1"/>
</dbReference>
<evidence type="ECO:0000313" key="4">
    <source>
        <dbReference type="Proteomes" id="UP000555103"/>
    </source>
</evidence>
<dbReference type="SUPFAM" id="SSF56954">
    <property type="entry name" value="Outer membrane efflux proteins (OEP)"/>
    <property type="match status" value="1"/>
</dbReference>
<dbReference type="GO" id="GO:0005886">
    <property type="term" value="C:plasma membrane"/>
    <property type="evidence" value="ECO:0007669"/>
    <property type="project" value="UniProtKB-SubCell"/>
</dbReference>
<organism evidence="3 4">
    <name type="scientific">Dysgonomonas hofstadii</name>
    <dbReference type="NCBI Taxonomy" id="637886"/>
    <lineage>
        <taxon>Bacteria</taxon>
        <taxon>Pseudomonadati</taxon>
        <taxon>Bacteroidota</taxon>
        <taxon>Bacteroidia</taxon>
        <taxon>Bacteroidales</taxon>
        <taxon>Dysgonomonadaceae</taxon>
        <taxon>Dysgonomonas</taxon>
    </lineage>
</organism>
<sequence length="464" mass="51249">MKNKIVLLGFIALIGFSSCQVTNKYKTPELNTDNLYGEITSDDTTSIANIPWKEYFTDPYLVALIDEGIDKNLDLQIAYTRIQQAEANLSMAKAAYFPDVSLVGQVNHSRSSDGGRGKDVLGYHSTNYSLGVSASWELDIWGKLNRQSKAKYAQFLNSHAYKNLIQTSLVANIATSYYSLLALDEKLAVTIETVKLLEENVETMQALKESGLQNGAAVEQSKSLLYSTRASIPDLESQIRQMENSICTMLGRKPGTIARSTIFEQQYTEKLEYGVPVQMLAKRPDVQQAELSFRSAFELTNAAQASFYPSITLSSGSIGYGTTNTLSNFFKPENIFASIIGGLTQPIFAKKQLTGNLKIAKAQQQEALLTFEQTVLAAGQEIADILFSFESSLKKNETRDKQIESCKNSVYFTQELLKAGDANYTEVLTAEQNLLSALLTQVNDKLEQLQCTVDLYKALGGGTE</sequence>
<reference evidence="3 4" key="1">
    <citation type="submission" date="2020-08" db="EMBL/GenBank/DDBJ databases">
        <title>Genomic Encyclopedia of Type Strains, Phase IV (KMG-IV): sequencing the most valuable type-strain genomes for metagenomic binning, comparative biology and taxonomic classification.</title>
        <authorList>
            <person name="Goeker M."/>
        </authorList>
    </citation>
    <scope>NUCLEOTIDE SEQUENCE [LARGE SCALE GENOMIC DNA]</scope>
    <source>
        <strain evidence="3 4">DSM 104969</strain>
    </source>
</reference>
<dbReference type="AlphaFoldDB" id="A0A840CK86"/>
<dbReference type="InterPro" id="IPR003423">
    <property type="entry name" value="OMP_efflux"/>
</dbReference>
<dbReference type="EMBL" id="JACIEP010000005">
    <property type="protein sequence ID" value="MBB4035776.1"/>
    <property type="molecule type" value="Genomic_DNA"/>
</dbReference>
<keyword evidence="2" id="KW-0564">Palmitate</keyword>
<comment type="caution">
    <text evidence="3">The sequence shown here is derived from an EMBL/GenBank/DDBJ whole genome shotgun (WGS) entry which is preliminary data.</text>
</comment>
<dbReference type="PROSITE" id="PS51257">
    <property type="entry name" value="PROKAR_LIPOPROTEIN"/>
    <property type="match status" value="1"/>
</dbReference>
<keyword evidence="4" id="KW-1185">Reference proteome</keyword>
<protein>
    <submittedName>
        <fullName evidence="3">NodT family efflux transporter outer membrane factor (OMF) lipoprotein</fullName>
    </submittedName>
</protein>
<evidence type="ECO:0000256" key="1">
    <source>
        <dbReference type="ARBA" id="ARBA00007613"/>
    </source>
</evidence>
<dbReference type="PANTHER" id="PTHR30203">
    <property type="entry name" value="OUTER MEMBRANE CATION EFFLUX PROTEIN"/>
    <property type="match status" value="1"/>
</dbReference>
<dbReference type="PANTHER" id="PTHR30203:SF33">
    <property type="entry name" value="BLR4455 PROTEIN"/>
    <property type="match status" value="1"/>
</dbReference>
<comment type="subcellular location">
    <subcellularLocation>
        <location evidence="2">Cell membrane</location>
        <topology evidence="2">Lipid-anchor</topology>
    </subcellularLocation>
</comment>
<comment type="similarity">
    <text evidence="1 2">Belongs to the outer membrane factor (OMF) (TC 1.B.17) family.</text>
</comment>
<dbReference type="InterPro" id="IPR010131">
    <property type="entry name" value="MdtP/NodT-like"/>
</dbReference>
<dbReference type="GO" id="GO:0015562">
    <property type="term" value="F:efflux transmembrane transporter activity"/>
    <property type="evidence" value="ECO:0007669"/>
    <property type="project" value="InterPro"/>
</dbReference>
<keyword evidence="2" id="KW-0472">Membrane</keyword>
<dbReference type="RefSeq" id="WP_183306703.1">
    <property type="nucleotide sequence ID" value="NZ_JACIEP010000005.1"/>
</dbReference>
<dbReference type="Gene3D" id="1.20.1600.10">
    <property type="entry name" value="Outer membrane efflux proteins (OEP)"/>
    <property type="match status" value="1"/>
</dbReference>
<keyword evidence="2" id="KW-1134">Transmembrane beta strand</keyword>
<evidence type="ECO:0000313" key="3">
    <source>
        <dbReference type="EMBL" id="MBB4035776.1"/>
    </source>
</evidence>
<dbReference type="Pfam" id="PF02321">
    <property type="entry name" value="OEP"/>
    <property type="match status" value="2"/>
</dbReference>
<evidence type="ECO:0000256" key="2">
    <source>
        <dbReference type="RuleBase" id="RU362097"/>
    </source>
</evidence>
<dbReference type="Gene3D" id="2.20.200.10">
    <property type="entry name" value="Outer membrane efflux proteins (OEP)"/>
    <property type="match status" value="1"/>
</dbReference>
<proteinExistence type="inferred from homology"/>